<dbReference type="InterPro" id="IPR052959">
    <property type="entry name" value="Inner_membrane_assoc"/>
</dbReference>
<dbReference type="GO" id="GO:0005886">
    <property type="term" value="C:plasma membrane"/>
    <property type="evidence" value="ECO:0007669"/>
    <property type="project" value="TreeGrafter"/>
</dbReference>
<keyword evidence="1" id="KW-0472">Membrane</keyword>
<evidence type="ECO:0000313" key="3">
    <source>
        <dbReference type="Proteomes" id="UP000297855"/>
    </source>
</evidence>
<dbReference type="AlphaFoldDB" id="A0A4V3JEJ7"/>
<keyword evidence="1" id="KW-1133">Transmembrane helix</keyword>
<proteinExistence type="predicted"/>
<keyword evidence="3" id="KW-1185">Reference proteome</keyword>
<gene>
    <name evidence="2" type="ORF">EHO61_10040</name>
</gene>
<keyword evidence="1" id="KW-0812">Transmembrane</keyword>
<reference evidence="2" key="1">
    <citation type="journal article" date="2019" name="PLoS Negl. Trop. Dis.">
        <title>Revisiting the worldwide diversity of Leptospira species in the environment.</title>
        <authorList>
            <person name="Vincent A.T."/>
            <person name="Schiettekatte O."/>
            <person name="Bourhy P."/>
            <person name="Veyrier F.J."/>
            <person name="Picardeau M."/>
        </authorList>
    </citation>
    <scope>NUCLEOTIDE SEQUENCE [LARGE SCALE GENOMIC DNA]</scope>
    <source>
        <strain evidence="2">SCS5</strain>
    </source>
</reference>
<feature type="transmembrane region" description="Helical" evidence="1">
    <location>
        <begin position="21"/>
        <end position="45"/>
    </location>
</feature>
<accession>A0A4V3JEJ7</accession>
<comment type="caution">
    <text evidence="2">The sequence shown here is derived from an EMBL/GenBank/DDBJ whole genome shotgun (WGS) entry which is preliminary data.</text>
</comment>
<evidence type="ECO:0000256" key="1">
    <source>
        <dbReference type="SAM" id="Phobius"/>
    </source>
</evidence>
<sequence length="104" mass="12125">MKLKPHQLIESPEFKKLVRSRWTVSFILLAFLFANYYGFILAIAFKKEWLTERIGASANFGLLAGALVIVISWFLTLIYVYWGNAFYDKRIESLKNTLEKEGEK</sequence>
<feature type="transmembrane region" description="Helical" evidence="1">
    <location>
        <begin position="60"/>
        <end position="82"/>
    </location>
</feature>
<dbReference type="PANTHER" id="PTHR38598:SF1">
    <property type="entry name" value="INNER MEMBRANE PROTEIN YJCH"/>
    <property type="match status" value="1"/>
</dbReference>
<dbReference type="EMBL" id="RQEV01000010">
    <property type="protein sequence ID" value="TGK18784.1"/>
    <property type="molecule type" value="Genomic_DNA"/>
</dbReference>
<dbReference type="InterPro" id="IPR007436">
    <property type="entry name" value="DUF485"/>
</dbReference>
<name>A0A4V3JEJ7_9LEPT</name>
<dbReference type="Proteomes" id="UP000297855">
    <property type="component" value="Unassembled WGS sequence"/>
</dbReference>
<dbReference type="Pfam" id="PF04341">
    <property type="entry name" value="DUF485"/>
    <property type="match status" value="1"/>
</dbReference>
<protein>
    <submittedName>
        <fullName evidence="2">DUF485 domain-containing protein</fullName>
    </submittedName>
</protein>
<dbReference type="OrthoDB" id="9799991at2"/>
<evidence type="ECO:0000313" key="2">
    <source>
        <dbReference type="EMBL" id="TGK18784.1"/>
    </source>
</evidence>
<organism evidence="2 3">
    <name type="scientific">Leptospira fluminis</name>
    <dbReference type="NCBI Taxonomy" id="2484979"/>
    <lineage>
        <taxon>Bacteria</taxon>
        <taxon>Pseudomonadati</taxon>
        <taxon>Spirochaetota</taxon>
        <taxon>Spirochaetia</taxon>
        <taxon>Leptospirales</taxon>
        <taxon>Leptospiraceae</taxon>
        <taxon>Leptospira</taxon>
    </lineage>
</organism>
<dbReference type="RefSeq" id="WP_135813451.1">
    <property type="nucleotide sequence ID" value="NZ_RQEV01000010.1"/>
</dbReference>
<dbReference type="PANTHER" id="PTHR38598">
    <property type="entry name" value="INNER MEMBRANE PROTEIN YJCH"/>
    <property type="match status" value="1"/>
</dbReference>